<dbReference type="Pfam" id="PF00147">
    <property type="entry name" value="Fibrinogen_C"/>
    <property type="match status" value="1"/>
</dbReference>
<dbReference type="InterPro" id="IPR036056">
    <property type="entry name" value="Fibrinogen-like_C"/>
</dbReference>
<dbReference type="PANTHER" id="PTHR47221">
    <property type="entry name" value="FIBRINOGEN ALPHA CHAIN"/>
    <property type="match status" value="1"/>
</dbReference>
<evidence type="ECO:0000256" key="2">
    <source>
        <dbReference type="ARBA" id="ARBA00022525"/>
    </source>
</evidence>
<dbReference type="Gene3D" id="3.90.215.10">
    <property type="entry name" value="Gamma Fibrinogen, chain A, domain 1"/>
    <property type="match status" value="1"/>
</dbReference>
<dbReference type="SMART" id="SM00186">
    <property type="entry name" value="FBG"/>
    <property type="match status" value="1"/>
</dbReference>
<evidence type="ECO:0000259" key="4">
    <source>
        <dbReference type="PROSITE" id="PS51406"/>
    </source>
</evidence>
<keyword evidence="2" id="KW-0964">Secreted</keyword>
<dbReference type="PANTHER" id="PTHR47221:SF7">
    <property type="entry name" value="FIBRINOGEN BETA CHAIN"/>
    <property type="match status" value="1"/>
</dbReference>
<evidence type="ECO:0000313" key="5">
    <source>
        <dbReference type="Proteomes" id="UP000694865"/>
    </source>
</evidence>
<reference evidence="6" key="1">
    <citation type="submission" date="2025-08" db="UniProtKB">
        <authorList>
            <consortium name="RefSeq"/>
        </authorList>
    </citation>
    <scope>IDENTIFICATION</scope>
    <source>
        <tissue evidence="6">Testes</tissue>
    </source>
</reference>
<dbReference type="PROSITE" id="PS51406">
    <property type="entry name" value="FIBRINOGEN_C_2"/>
    <property type="match status" value="1"/>
</dbReference>
<organism evidence="5 6">
    <name type="scientific">Saccoglossus kowalevskii</name>
    <name type="common">Acorn worm</name>
    <dbReference type="NCBI Taxonomy" id="10224"/>
    <lineage>
        <taxon>Eukaryota</taxon>
        <taxon>Metazoa</taxon>
        <taxon>Hemichordata</taxon>
        <taxon>Enteropneusta</taxon>
        <taxon>Harrimaniidae</taxon>
        <taxon>Saccoglossus</taxon>
    </lineage>
</organism>
<protein>
    <submittedName>
        <fullName evidence="6">Fibrinogen-like protein 1-like</fullName>
    </submittedName>
</protein>
<keyword evidence="5" id="KW-1185">Reference proteome</keyword>
<dbReference type="RefSeq" id="XP_006820203.1">
    <property type="nucleotide sequence ID" value="XM_006820140.1"/>
</dbReference>
<dbReference type="InterPro" id="IPR014716">
    <property type="entry name" value="Fibrinogen_a/b/g_C_1"/>
</dbReference>
<dbReference type="InterPro" id="IPR002181">
    <property type="entry name" value="Fibrinogen_a/b/g_C_dom"/>
</dbReference>
<evidence type="ECO:0000313" key="6">
    <source>
        <dbReference type="RefSeq" id="XP_006820203.1"/>
    </source>
</evidence>
<dbReference type="Proteomes" id="UP000694865">
    <property type="component" value="Unplaced"/>
</dbReference>
<keyword evidence="3" id="KW-1015">Disulfide bond</keyword>
<dbReference type="SUPFAM" id="SSF56496">
    <property type="entry name" value="Fibrinogen C-terminal domain-like"/>
    <property type="match status" value="1"/>
</dbReference>
<dbReference type="InterPro" id="IPR037579">
    <property type="entry name" value="FIB_ANG-like"/>
</dbReference>
<proteinExistence type="predicted"/>
<comment type="subcellular location">
    <subcellularLocation>
        <location evidence="1">Secreted</location>
    </subcellularLocation>
</comment>
<accession>A0ABM0MJL2</accession>
<sequence>MCTVRRQSLVHGPSYSVDKTDLLTSRESGLIIKQVFGNINGEHWIGNNKIYGLTNQASYKLRIDLEKFDGSTTYAEYDSFWIEDENSNYTLHLGQYSGTVGDRMKAQHNNALDGQPFTTFDRDNDSWGGNCAREYRGPWWYKECALSHLNSMYYPQEEGHWDGIVWPTWNSWYTLKSFIMKIQKYD</sequence>
<dbReference type="GeneID" id="100377980"/>
<gene>
    <name evidence="6" type="primary">LOC100377980</name>
</gene>
<evidence type="ECO:0000256" key="1">
    <source>
        <dbReference type="ARBA" id="ARBA00004613"/>
    </source>
</evidence>
<name>A0ABM0MJL2_SACKO</name>
<feature type="domain" description="Fibrinogen C-terminal" evidence="4">
    <location>
        <begin position="33"/>
        <end position="186"/>
    </location>
</feature>
<evidence type="ECO:0000256" key="3">
    <source>
        <dbReference type="ARBA" id="ARBA00023157"/>
    </source>
</evidence>